<protein>
    <submittedName>
        <fullName evidence="1">Uncharacterized protein</fullName>
    </submittedName>
</protein>
<keyword evidence="2" id="KW-1185">Reference proteome</keyword>
<evidence type="ECO:0000313" key="2">
    <source>
        <dbReference type="Proteomes" id="UP000654482"/>
    </source>
</evidence>
<dbReference type="Proteomes" id="UP000654482">
    <property type="component" value="Unassembled WGS sequence"/>
</dbReference>
<sequence>MQKLLRVTVSPLPRVNPNCGDSAGYHITPSPCPPVSPSACTKAIQMDAISSRHLSLKSLTLLLLIAFPLSFPSIATAAEKESKVEACVLDSDILAENGLPTQPGIITAYSFSQTDMTIPSLWWAREQFGDRKLVTNWIAYPEEKRIDLIVNLQFWAGLKYIGRYSFVHHFGNVARGYGYNLRVFNQRQECLVTYTCDFERANPQCEIVFDPAARGRWQL</sequence>
<gene>
    <name evidence="1" type="ORF">IQ249_11980</name>
</gene>
<evidence type="ECO:0000313" key="1">
    <source>
        <dbReference type="EMBL" id="MBE9116619.1"/>
    </source>
</evidence>
<reference evidence="1" key="1">
    <citation type="submission" date="2020-10" db="EMBL/GenBank/DDBJ databases">
        <authorList>
            <person name="Castelo-Branco R."/>
            <person name="Eusebio N."/>
            <person name="Adriana R."/>
            <person name="Vieira A."/>
            <person name="Brugerolle De Fraissinette N."/>
            <person name="Rezende De Castro R."/>
            <person name="Schneider M.P."/>
            <person name="Vasconcelos V."/>
            <person name="Leao P.N."/>
        </authorList>
    </citation>
    <scope>NUCLEOTIDE SEQUENCE</scope>
    <source>
        <strain evidence="1">LEGE 07157</strain>
    </source>
</reference>
<organism evidence="1 2">
    <name type="scientific">Lusitaniella coriacea LEGE 07157</name>
    <dbReference type="NCBI Taxonomy" id="945747"/>
    <lineage>
        <taxon>Bacteria</taxon>
        <taxon>Bacillati</taxon>
        <taxon>Cyanobacteriota</taxon>
        <taxon>Cyanophyceae</taxon>
        <taxon>Spirulinales</taxon>
        <taxon>Lusitaniellaceae</taxon>
        <taxon>Lusitaniella</taxon>
    </lineage>
</organism>
<comment type="caution">
    <text evidence="1">The sequence shown here is derived from an EMBL/GenBank/DDBJ whole genome shotgun (WGS) entry which is preliminary data.</text>
</comment>
<name>A0A8J7DWT0_9CYAN</name>
<accession>A0A8J7DWT0</accession>
<dbReference type="AlphaFoldDB" id="A0A8J7DWT0"/>
<proteinExistence type="predicted"/>
<dbReference type="EMBL" id="JADEWZ010000016">
    <property type="protein sequence ID" value="MBE9116619.1"/>
    <property type="molecule type" value="Genomic_DNA"/>
</dbReference>
<dbReference type="RefSeq" id="WP_194029714.1">
    <property type="nucleotide sequence ID" value="NZ_JADEWZ010000016.1"/>
</dbReference>